<evidence type="ECO:0000256" key="1">
    <source>
        <dbReference type="ARBA" id="ARBA00008171"/>
    </source>
</evidence>
<name>A0ABR2KLE5_9EUKA</name>
<dbReference type="Pfam" id="PF07714">
    <property type="entry name" value="PK_Tyr_Ser-Thr"/>
    <property type="match status" value="1"/>
</dbReference>
<dbReference type="Gene3D" id="3.40.50.300">
    <property type="entry name" value="P-loop containing nucleotide triphosphate hydrolases"/>
    <property type="match status" value="1"/>
</dbReference>
<dbReference type="SUPFAM" id="SSF52540">
    <property type="entry name" value="P-loop containing nucleoside triphosphate hydrolases"/>
    <property type="match status" value="1"/>
</dbReference>
<organism evidence="3 4">
    <name type="scientific">Tritrichomonas musculus</name>
    <dbReference type="NCBI Taxonomy" id="1915356"/>
    <lineage>
        <taxon>Eukaryota</taxon>
        <taxon>Metamonada</taxon>
        <taxon>Parabasalia</taxon>
        <taxon>Tritrichomonadida</taxon>
        <taxon>Tritrichomonadidae</taxon>
        <taxon>Tritrichomonas</taxon>
    </lineage>
</organism>
<comment type="caution">
    <text evidence="3">The sequence shown here is derived from an EMBL/GenBank/DDBJ whole genome shotgun (WGS) entry which is preliminary data.</text>
</comment>
<sequence>MDNIEISPEQLLDNLEMLNIESDSLYTGSLHVIKKCTIISTGQKAVIKTSINDEGVASLINEYNALVKCSHPAIQKVVGLYNSENPNEKALVTPFYPQGTLDQFIESKNNELGMTLKYIITIGIVAGMKYLHKHNILHKNLKPKSILINDDNRPIIYHFGFVDENENDDSIIYSAPEVIENNQYDEKSDVYSFGLMSNEFFSTKKLFDGMAKNEILNLKKQGNIEISNSIPKFFKEIITKCLNPDPSNRPTFKEIFQKFRSNLYRIPNESLIISYLNEIHFESKRKRSFKIPHQILKLPSPEFPWNRETEDPINWDEFFKVFKPDDEKNVLIIMTFGGTQTGKSTFLRTITGNQAYYSGSGISSTTIGLLIDGPYKKSSLIDQIFDDEYKEKFSNLNIPDDTDIFFLDSQGIGDEHYSENFSLVLDRIHSIFSSVSTLCISLADINTPYEVIQKFLKIVRRTQSLKYKTIYLLIKGYDKFDKLEEITYDSINGFQTQFITEYWDQYKATLKFYSIKFIIPLPIGNCKSNYENYLYSSWYDFYSILSHIEEESIVPRRIIIEDLRQLTYFLFGNHFNTLYQEIIENPNINAISFINSFPESQRTTAEVLKLCSSSCYFLANTISFLLSPAQVSSCSYEETMTKILLYTSAVSKIILPFFLSDFNIPLSDSCEYIYEMKNDIQSYITSNTESWRGKMKIDNIIYKICKPVTAVSTIIALGSDFIPVVGWATEAVHYTICGSLYLYTKTTLHMLDKIQKEFTPTIYPFIWNRNLIKSKKNNFDLNNIKQIGGKKDQLIVFYEQNGNDSTLLFRSLTGFDVNFINEQQVSQVFLNASIKNMMARFKRYKKIHSSNLENQNVNILYAKGCSQGQISALCYTQGVKPIFVSSILEGQKLTIMPEEGFLFHLFYVSKNSYEKYTVDRKSFVSNMNCDRMKNVKTSLGMKNGNLLAVNSKNYNFYEAGPIAHALIRYGCKFILQDKSFDKE</sequence>
<dbReference type="PANTHER" id="PTHR45756">
    <property type="entry name" value="PALMITOYLTRANSFERASE"/>
    <property type="match status" value="1"/>
</dbReference>
<comment type="similarity">
    <text evidence="1">Belongs to the protein kinase superfamily. TKL Ser/Thr protein kinase family. ROCO subfamily.</text>
</comment>
<dbReference type="PANTHER" id="PTHR45756:SF1">
    <property type="entry name" value="PROTEIN KINASE DOMAIN CONTAINING PROTEIN"/>
    <property type="match status" value="1"/>
</dbReference>
<dbReference type="Proteomes" id="UP001470230">
    <property type="component" value="Unassembled WGS sequence"/>
</dbReference>
<proteinExistence type="inferred from homology"/>
<dbReference type="InterPro" id="IPR001245">
    <property type="entry name" value="Ser-Thr/Tyr_kinase_cat_dom"/>
</dbReference>
<accession>A0ABR2KLE5</accession>
<reference evidence="3 4" key="1">
    <citation type="submission" date="2024-04" db="EMBL/GenBank/DDBJ databases">
        <title>Tritrichomonas musculus Genome.</title>
        <authorList>
            <person name="Alves-Ferreira E."/>
            <person name="Grigg M."/>
            <person name="Lorenzi H."/>
            <person name="Galac M."/>
        </authorList>
    </citation>
    <scope>NUCLEOTIDE SEQUENCE [LARGE SCALE GENOMIC DNA]</scope>
    <source>
        <strain evidence="3 4">EAF2021</strain>
    </source>
</reference>
<dbReference type="InterPro" id="IPR027417">
    <property type="entry name" value="P-loop_NTPase"/>
</dbReference>
<dbReference type="Gene3D" id="1.10.510.10">
    <property type="entry name" value="Transferase(Phosphotransferase) domain 1"/>
    <property type="match status" value="1"/>
</dbReference>
<dbReference type="PROSITE" id="PS50011">
    <property type="entry name" value="PROTEIN_KINASE_DOM"/>
    <property type="match status" value="1"/>
</dbReference>
<dbReference type="EMBL" id="JAPFFF010000004">
    <property type="protein sequence ID" value="KAK8891952.1"/>
    <property type="molecule type" value="Genomic_DNA"/>
</dbReference>
<dbReference type="SUPFAM" id="SSF56112">
    <property type="entry name" value="Protein kinase-like (PK-like)"/>
    <property type="match status" value="1"/>
</dbReference>
<dbReference type="InterPro" id="IPR000719">
    <property type="entry name" value="Prot_kinase_dom"/>
</dbReference>
<keyword evidence="4" id="KW-1185">Reference proteome</keyword>
<evidence type="ECO:0000259" key="2">
    <source>
        <dbReference type="PROSITE" id="PS50011"/>
    </source>
</evidence>
<evidence type="ECO:0000313" key="4">
    <source>
        <dbReference type="Proteomes" id="UP001470230"/>
    </source>
</evidence>
<feature type="domain" description="Protein kinase" evidence="2">
    <location>
        <begin position="19"/>
        <end position="263"/>
    </location>
</feature>
<gene>
    <name evidence="3" type="ORF">M9Y10_029174</name>
</gene>
<protein>
    <recommendedName>
        <fullName evidence="2">Protein kinase domain-containing protein</fullName>
    </recommendedName>
</protein>
<evidence type="ECO:0000313" key="3">
    <source>
        <dbReference type="EMBL" id="KAK8891952.1"/>
    </source>
</evidence>
<dbReference type="InterPro" id="IPR053215">
    <property type="entry name" value="TKL_Ser/Thr_kinase"/>
</dbReference>
<dbReference type="InterPro" id="IPR011009">
    <property type="entry name" value="Kinase-like_dom_sf"/>
</dbReference>